<keyword evidence="13" id="KW-1185">Reference proteome</keyword>
<dbReference type="GO" id="GO:0005829">
    <property type="term" value="C:cytosol"/>
    <property type="evidence" value="ECO:0007669"/>
    <property type="project" value="TreeGrafter"/>
</dbReference>
<evidence type="ECO:0000256" key="7">
    <source>
        <dbReference type="ARBA" id="ARBA00023056"/>
    </source>
</evidence>
<dbReference type="InterPro" id="IPR044143">
    <property type="entry name" value="GlgB_N_E_set_prok"/>
</dbReference>
<evidence type="ECO:0000256" key="8">
    <source>
        <dbReference type="ARBA" id="ARBA00023277"/>
    </source>
</evidence>
<evidence type="ECO:0000256" key="2">
    <source>
        <dbReference type="ARBA" id="ARBA00004964"/>
    </source>
</evidence>
<dbReference type="GO" id="GO:0003844">
    <property type="term" value="F:1,4-alpha-glucan branching enzyme activity"/>
    <property type="evidence" value="ECO:0007669"/>
    <property type="project" value="UniProtKB-UniRule"/>
</dbReference>
<dbReference type="CDD" id="cd11322">
    <property type="entry name" value="AmyAc_Glg_BE"/>
    <property type="match status" value="1"/>
</dbReference>
<dbReference type="AlphaFoldDB" id="A0A430FSN3"/>
<dbReference type="EC" id="2.4.1.18" evidence="9"/>
<dbReference type="Pfam" id="PF22019">
    <property type="entry name" value="GlgB_N"/>
    <property type="match status" value="1"/>
</dbReference>
<dbReference type="NCBIfam" id="NF003811">
    <property type="entry name" value="PRK05402.1"/>
    <property type="match status" value="1"/>
</dbReference>
<dbReference type="NCBIfam" id="TIGR01515">
    <property type="entry name" value="branching_enzym"/>
    <property type="match status" value="1"/>
</dbReference>
<dbReference type="GO" id="GO:0005978">
    <property type="term" value="P:glycogen biosynthetic process"/>
    <property type="evidence" value="ECO:0007669"/>
    <property type="project" value="UniProtKB-UniRule"/>
</dbReference>
<sequence>MNTPNISKTAVPIEVNADQLDAVSNGAYYNPHEILGAHINENTEPASVTIRVLRPFAKTVTIITQKGEVEAIHEHNGIFVATMPAALGPKCKATVPDYRVRTTYSDDTTIVEDEPYRYLPTIGDIDMYLFGEGRHERLWELMGAHVMRFDDPMGSQDGTKGKPVVGTSFKVWAPNAHAIQVVGDFNGWDGRRHAMRSLGSTGIWELFIPGVESGMLYKYKILNAYGQWELKADPMERSHEIPPRTGSVVVESTHKWNDDAWMKKRASTDPHQGAISIYEVNANSWRKDVHNYEELADKLIPYVKEMGFTHIEFMPLAQYPFLGSWGYQVTGYYAVDSRLGTPDQFKYLVEKAHEAGIGVIMDWVPAHFPKDGFALGRFDGTPLYEDPDPLRGEHPDWGTYVFNFGRNEVRNFLVANALYWLSEYHVDGLRVDAVSSMLYLDYSRKDGQWRPNKFGGRENLEAINFIQEANATAYKNNPGIMMIAEESTAYPGVTAPTANGGLGYGLKWNMGWMHDTLEYLKESPINRRWHHDEITFSMVYAYSEHYVLPISHDEVVYGKGSLFTKMPGDDWQKFAGVRALFAYQWAHPGKNLTFMGNEIAQFAEWDYNNQIEWDSLNWDDHKGVQRLVADLNKLYKENEAFWSQDFTPDGFQWLTSDDSDHNTLSFMRIGKDGEQVVVVVNFSGSAWDNYQVALPQGSRWTEVLTTDDAKYGGSDIHNENIVADAGPYHSREFSANIKVPALGAVFLKPEN</sequence>
<evidence type="ECO:0000256" key="3">
    <source>
        <dbReference type="ARBA" id="ARBA00009000"/>
    </source>
</evidence>
<dbReference type="OrthoDB" id="9800174at2"/>
<dbReference type="PANTHER" id="PTHR43651:SF3">
    <property type="entry name" value="1,4-ALPHA-GLUCAN-BRANCHING ENZYME"/>
    <property type="match status" value="1"/>
</dbReference>
<comment type="pathway">
    <text evidence="2 9">Glycan biosynthesis; glycogen biosynthesis.</text>
</comment>
<dbReference type="GO" id="GO:0004553">
    <property type="term" value="F:hydrolase activity, hydrolyzing O-glycosyl compounds"/>
    <property type="evidence" value="ECO:0007669"/>
    <property type="project" value="InterPro"/>
</dbReference>
<evidence type="ECO:0000313" key="13">
    <source>
        <dbReference type="Proteomes" id="UP000287609"/>
    </source>
</evidence>
<dbReference type="Pfam" id="PF02922">
    <property type="entry name" value="CBM_48"/>
    <property type="match status" value="1"/>
</dbReference>
<dbReference type="Gene3D" id="2.60.40.1180">
    <property type="entry name" value="Golgi alpha-mannosidase II"/>
    <property type="match status" value="1"/>
</dbReference>
<evidence type="ECO:0000256" key="6">
    <source>
        <dbReference type="ARBA" id="ARBA00022679"/>
    </source>
</evidence>
<dbReference type="SUPFAM" id="SSF81296">
    <property type="entry name" value="E set domains"/>
    <property type="match status" value="2"/>
</dbReference>
<dbReference type="Pfam" id="PF00128">
    <property type="entry name" value="Alpha-amylase"/>
    <property type="match status" value="1"/>
</dbReference>
<dbReference type="RefSeq" id="WP_125963054.1">
    <property type="nucleotide sequence ID" value="NZ_QXGM01000001.1"/>
</dbReference>
<dbReference type="UniPathway" id="UPA00164"/>
<dbReference type="FunFam" id="2.60.40.10:FF:000169">
    <property type="entry name" value="1,4-alpha-glucan branching enzyme GlgB"/>
    <property type="match status" value="1"/>
</dbReference>
<gene>
    <name evidence="9" type="primary">glgB</name>
    <name evidence="12" type="ORF">D2E26_0441</name>
</gene>
<reference evidence="12 13" key="1">
    <citation type="submission" date="2018-09" db="EMBL/GenBank/DDBJ databases">
        <title>Characterization of the phylogenetic diversity of five novel species belonging to the genus Bifidobacterium.</title>
        <authorList>
            <person name="Lugli G.A."/>
            <person name="Duranti S."/>
            <person name="Milani C."/>
        </authorList>
    </citation>
    <scope>NUCLEOTIDE SEQUENCE [LARGE SCALE GENOMIC DNA]</scope>
    <source>
        <strain evidence="12 13">2036B</strain>
    </source>
</reference>
<dbReference type="HAMAP" id="MF_00685">
    <property type="entry name" value="GlgB"/>
    <property type="match status" value="1"/>
</dbReference>
<dbReference type="InterPro" id="IPR006047">
    <property type="entry name" value="GH13_cat_dom"/>
</dbReference>
<dbReference type="PANTHER" id="PTHR43651">
    <property type="entry name" value="1,4-ALPHA-GLUCAN-BRANCHING ENZYME"/>
    <property type="match status" value="1"/>
</dbReference>
<evidence type="ECO:0000256" key="5">
    <source>
        <dbReference type="ARBA" id="ARBA00022676"/>
    </source>
</evidence>
<keyword evidence="7 9" id="KW-0320">Glycogen biosynthesis</keyword>
<evidence type="ECO:0000313" key="12">
    <source>
        <dbReference type="EMBL" id="RSX55878.1"/>
    </source>
</evidence>
<keyword evidence="4 9" id="KW-0321">Glycogen metabolism</keyword>
<dbReference type="InterPro" id="IPR054169">
    <property type="entry name" value="GlgB_N"/>
</dbReference>
<organism evidence="12 13">
    <name type="scientific">Bifidobacterium dolichotidis</name>
    <dbReference type="NCBI Taxonomy" id="2306976"/>
    <lineage>
        <taxon>Bacteria</taxon>
        <taxon>Bacillati</taxon>
        <taxon>Actinomycetota</taxon>
        <taxon>Actinomycetes</taxon>
        <taxon>Bifidobacteriales</taxon>
        <taxon>Bifidobacteriaceae</taxon>
        <taxon>Bifidobacterium</taxon>
    </lineage>
</organism>
<dbReference type="CDD" id="cd02855">
    <property type="entry name" value="E_set_GBE_prok_N"/>
    <property type="match status" value="1"/>
</dbReference>
<dbReference type="InterPro" id="IPR014756">
    <property type="entry name" value="Ig_E-set"/>
</dbReference>
<accession>A0A430FSN3</accession>
<dbReference type="PIRSF" id="PIRSF000463">
    <property type="entry name" value="GlgB"/>
    <property type="match status" value="1"/>
</dbReference>
<dbReference type="SUPFAM" id="SSF51445">
    <property type="entry name" value="(Trans)glycosidases"/>
    <property type="match status" value="1"/>
</dbReference>
<dbReference type="Gene3D" id="2.60.40.10">
    <property type="entry name" value="Immunoglobulins"/>
    <property type="match status" value="2"/>
</dbReference>
<comment type="similarity">
    <text evidence="3 9">Belongs to the glycosyl hydrolase 13 family. GlgB subfamily.</text>
</comment>
<dbReference type="InterPro" id="IPR037439">
    <property type="entry name" value="Branching_enzy"/>
</dbReference>
<dbReference type="SUPFAM" id="SSF51011">
    <property type="entry name" value="Glycosyl hydrolase domain"/>
    <property type="match status" value="1"/>
</dbReference>
<dbReference type="InterPro" id="IPR004193">
    <property type="entry name" value="Glyco_hydro_13_N"/>
</dbReference>
<dbReference type="InterPro" id="IPR006407">
    <property type="entry name" value="GlgB"/>
</dbReference>
<evidence type="ECO:0000256" key="1">
    <source>
        <dbReference type="ARBA" id="ARBA00000826"/>
    </source>
</evidence>
<dbReference type="InterPro" id="IPR013783">
    <property type="entry name" value="Ig-like_fold"/>
</dbReference>
<comment type="subunit">
    <text evidence="9">Monomer.</text>
</comment>
<dbReference type="InterPro" id="IPR013780">
    <property type="entry name" value="Glyco_hydro_b"/>
</dbReference>
<dbReference type="InterPro" id="IPR017853">
    <property type="entry name" value="GH"/>
</dbReference>
<dbReference type="FunFam" id="3.20.20.80:FF:000003">
    <property type="entry name" value="1,4-alpha-glucan branching enzyme GlgB"/>
    <property type="match status" value="1"/>
</dbReference>
<keyword evidence="6 9" id="KW-0808">Transferase</keyword>
<protein>
    <recommendedName>
        <fullName evidence="9">1,4-alpha-glucan branching enzyme GlgB</fullName>
        <ecNumber evidence="9">2.4.1.18</ecNumber>
    </recommendedName>
    <alternativeName>
        <fullName evidence="9">1,4-alpha-D-glucan:1,4-alpha-D-glucan 6-glucosyl-transferase</fullName>
    </alternativeName>
    <alternativeName>
        <fullName evidence="9">Alpha-(1-&gt;4)-glucan branching enzyme</fullName>
    </alternativeName>
    <alternativeName>
        <fullName evidence="9">Glycogen branching enzyme</fullName>
        <shortName evidence="9">BE</shortName>
    </alternativeName>
</protein>
<dbReference type="InterPro" id="IPR006048">
    <property type="entry name" value="A-amylase/branching_C"/>
</dbReference>
<evidence type="ECO:0000259" key="11">
    <source>
        <dbReference type="SMART" id="SM00642"/>
    </source>
</evidence>
<evidence type="ECO:0000256" key="4">
    <source>
        <dbReference type="ARBA" id="ARBA00022600"/>
    </source>
</evidence>
<keyword evidence="8 9" id="KW-0119">Carbohydrate metabolism</keyword>
<dbReference type="Gene3D" id="3.20.20.80">
    <property type="entry name" value="Glycosidases"/>
    <property type="match status" value="1"/>
</dbReference>
<keyword evidence="5 9" id="KW-0328">Glycosyltransferase</keyword>
<dbReference type="SMART" id="SM00642">
    <property type="entry name" value="Aamy"/>
    <property type="match status" value="1"/>
</dbReference>
<feature type="domain" description="Glycosyl hydrolase family 13 catalytic" evidence="11">
    <location>
        <begin position="279"/>
        <end position="631"/>
    </location>
</feature>
<comment type="function">
    <text evidence="9">Catalyzes the formation of the alpha-1,6-glucosidic linkages in glycogen by scission of a 1,4-alpha-linked oligosaccharide from growing alpha-1,4-glucan chains and the subsequent attachment of the oligosaccharide to the alpha-1,6 position.</text>
</comment>
<name>A0A430FSN3_9BIFI</name>
<dbReference type="NCBIfam" id="NF008967">
    <property type="entry name" value="PRK12313.1"/>
    <property type="match status" value="1"/>
</dbReference>
<comment type="catalytic activity">
    <reaction evidence="1 9">
        <text>Transfers a segment of a (1-&gt;4)-alpha-D-glucan chain to a primary hydroxy group in a similar glucan chain.</text>
        <dbReference type="EC" id="2.4.1.18"/>
    </reaction>
</comment>
<dbReference type="GO" id="GO:0043169">
    <property type="term" value="F:cation binding"/>
    <property type="evidence" value="ECO:0007669"/>
    <property type="project" value="InterPro"/>
</dbReference>
<dbReference type="EMBL" id="QXGM01000001">
    <property type="protein sequence ID" value="RSX55878.1"/>
    <property type="molecule type" value="Genomic_DNA"/>
</dbReference>
<feature type="active site" description="Proton donor" evidence="9 10">
    <location>
        <position position="485"/>
    </location>
</feature>
<proteinExistence type="inferred from homology"/>
<dbReference type="Proteomes" id="UP000287609">
    <property type="component" value="Unassembled WGS sequence"/>
</dbReference>
<comment type="caution">
    <text evidence="12">The sequence shown here is derived from an EMBL/GenBank/DDBJ whole genome shotgun (WGS) entry which is preliminary data.</text>
</comment>
<dbReference type="Pfam" id="PF02806">
    <property type="entry name" value="Alpha-amylase_C"/>
    <property type="match status" value="1"/>
</dbReference>
<feature type="active site" description="Nucleophile" evidence="9 10">
    <location>
        <position position="432"/>
    </location>
</feature>
<evidence type="ECO:0000256" key="9">
    <source>
        <dbReference type="HAMAP-Rule" id="MF_00685"/>
    </source>
</evidence>
<dbReference type="FunFam" id="2.60.40.1180:FF:000002">
    <property type="entry name" value="1,4-alpha-glucan branching enzyme GlgB"/>
    <property type="match status" value="1"/>
</dbReference>
<evidence type="ECO:0000256" key="10">
    <source>
        <dbReference type="PIRSR" id="PIRSR000463-1"/>
    </source>
</evidence>